<keyword evidence="4" id="KW-0158">Chromosome</keyword>
<reference evidence="8 9" key="1">
    <citation type="submission" date="2018-12" db="EMBL/GenBank/DDBJ databases">
        <authorList>
            <person name="Tiukova I."/>
            <person name="Dainat J."/>
        </authorList>
    </citation>
    <scope>NUCLEOTIDE SEQUENCE [LARGE SCALE GENOMIC DNA]</scope>
</reference>
<dbReference type="FunCoup" id="A0A448YS02">
    <property type="interactions" value="65"/>
</dbReference>
<dbReference type="EMBL" id="CAACVR010000056">
    <property type="protein sequence ID" value="VEU23689.1"/>
    <property type="molecule type" value="Genomic_DNA"/>
</dbReference>
<dbReference type="Proteomes" id="UP000290900">
    <property type="component" value="Unassembled WGS sequence"/>
</dbReference>
<name>A0A448YS02_BRENA</name>
<keyword evidence="6" id="KW-0137">Centromere</keyword>
<keyword evidence="7" id="KW-0175">Coiled coil</keyword>
<protein>
    <submittedName>
        <fullName evidence="8">DEKNAAC105064</fullName>
    </submittedName>
</protein>
<evidence type="ECO:0000256" key="6">
    <source>
        <dbReference type="ARBA" id="ARBA00023328"/>
    </source>
</evidence>
<dbReference type="PANTHER" id="PTHR14582">
    <property type="entry name" value="INNER KINETOCHORE SUBUNIT MAL2"/>
    <property type="match status" value="1"/>
</dbReference>
<dbReference type="OrthoDB" id="10050372at2759"/>
<evidence type="ECO:0000256" key="2">
    <source>
        <dbReference type="ARBA" id="ARBA00004584"/>
    </source>
</evidence>
<dbReference type="AlphaFoldDB" id="A0A448YS02"/>
<evidence type="ECO:0000313" key="9">
    <source>
        <dbReference type="Proteomes" id="UP000290900"/>
    </source>
</evidence>
<organism evidence="8 9">
    <name type="scientific">Brettanomyces naardenensis</name>
    <name type="common">Yeast</name>
    <dbReference type="NCBI Taxonomy" id="13370"/>
    <lineage>
        <taxon>Eukaryota</taxon>
        <taxon>Fungi</taxon>
        <taxon>Dikarya</taxon>
        <taxon>Ascomycota</taxon>
        <taxon>Saccharomycotina</taxon>
        <taxon>Pichiomycetes</taxon>
        <taxon>Pichiales</taxon>
        <taxon>Pichiaceae</taxon>
        <taxon>Brettanomyces</taxon>
    </lineage>
</organism>
<evidence type="ECO:0000256" key="4">
    <source>
        <dbReference type="ARBA" id="ARBA00022454"/>
    </source>
</evidence>
<dbReference type="Pfam" id="PF09496">
    <property type="entry name" value="CENP-O"/>
    <property type="match status" value="1"/>
</dbReference>
<dbReference type="STRING" id="13370.A0A448YS02"/>
<keyword evidence="5" id="KW-0539">Nucleus</keyword>
<dbReference type="CDD" id="cd23830">
    <property type="entry name" value="DRWD-N_Mcm21"/>
    <property type="match status" value="1"/>
</dbReference>
<accession>A0A448YS02</accession>
<evidence type="ECO:0000256" key="7">
    <source>
        <dbReference type="SAM" id="Coils"/>
    </source>
</evidence>
<dbReference type="PANTHER" id="PTHR14582:SF1">
    <property type="entry name" value="CENTROMERE PROTEIN O"/>
    <property type="match status" value="1"/>
</dbReference>
<dbReference type="GO" id="GO:0005634">
    <property type="term" value="C:nucleus"/>
    <property type="evidence" value="ECO:0007669"/>
    <property type="project" value="UniProtKB-SubCell"/>
</dbReference>
<evidence type="ECO:0000256" key="5">
    <source>
        <dbReference type="ARBA" id="ARBA00023242"/>
    </source>
</evidence>
<keyword evidence="9" id="KW-1185">Reference proteome</keyword>
<evidence type="ECO:0000313" key="8">
    <source>
        <dbReference type="EMBL" id="VEU23689.1"/>
    </source>
</evidence>
<dbReference type="GO" id="GO:0031511">
    <property type="term" value="C:Mis6-Sim4 complex"/>
    <property type="evidence" value="ECO:0007669"/>
    <property type="project" value="TreeGrafter"/>
</dbReference>
<feature type="coiled-coil region" evidence="7">
    <location>
        <begin position="5"/>
        <end position="32"/>
    </location>
</feature>
<dbReference type="InterPro" id="IPR018464">
    <property type="entry name" value="CENP-O"/>
</dbReference>
<comment type="subcellular location">
    <subcellularLocation>
        <location evidence="2">Chromosome</location>
        <location evidence="2">Centromere</location>
    </subcellularLocation>
    <subcellularLocation>
        <location evidence="1">Nucleus</location>
    </subcellularLocation>
</comment>
<proteinExistence type="inferred from homology"/>
<gene>
    <name evidence="8" type="ORF">BRENAR_LOCUS4418</name>
</gene>
<evidence type="ECO:0000256" key="1">
    <source>
        <dbReference type="ARBA" id="ARBA00004123"/>
    </source>
</evidence>
<dbReference type="InParanoid" id="A0A448YS02"/>
<comment type="similarity">
    <text evidence="3">Belongs to the CENP-O/MCM21 family.</text>
</comment>
<evidence type="ECO:0000256" key="3">
    <source>
        <dbReference type="ARBA" id="ARBA00007321"/>
    </source>
</evidence>
<sequence length="303" mass="35031">MGNNWRQLKTEIENLEQEIDVLSERYEELKGEEQRQEPTVDNEDRTAFIPNISKVGNFDDLISGLMTDGLAEQETQDSNKKDRLAKRRKLEQAESLQNYQSLKNKYLEDIQLENCYRLGGITAFPVNDPSGKEDRFLGIRYDVFDPYRSKYTSPHYIILKKTVKNNDWFVFKTTLPKFIPINTLASQYLNIDMFKFVSEIRRHLLQLELKRSVFTSISEKLVPPSRIDSDLSFTKVNVNVLNKFELVLVCGPSEITSVIVIGQNSGILNKVTRRKLELGLRGSRFAGFDHSFFEIMGECGIRL</sequence>